<proteinExistence type="predicted"/>
<organism evidence="1 2">
    <name type="scientific">Melia azedarach</name>
    <name type="common">Chinaberry tree</name>
    <dbReference type="NCBI Taxonomy" id="155640"/>
    <lineage>
        <taxon>Eukaryota</taxon>
        <taxon>Viridiplantae</taxon>
        <taxon>Streptophyta</taxon>
        <taxon>Embryophyta</taxon>
        <taxon>Tracheophyta</taxon>
        <taxon>Spermatophyta</taxon>
        <taxon>Magnoliopsida</taxon>
        <taxon>eudicotyledons</taxon>
        <taxon>Gunneridae</taxon>
        <taxon>Pentapetalae</taxon>
        <taxon>rosids</taxon>
        <taxon>malvids</taxon>
        <taxon>Sapindales</taxon>
        <taxon>Meliaceae</taxon>
        <taxon>Melia</taxon>
    </lineage>
</organism>
<dbReference type="Proteomes" id="UP001164539">
    <property type="component" value="Chromosome 8"/>
</dbReference>
<dbReference type="EMBL" id="CM051401">
    <property type="protein sequence ID" value="KAJ4712208.1"/>
    <property type="molecule type" value="Genomic_DNA"/>
</dbReference>
<reference evidence="1 2" key="1">
    <citation type="journal article" date="2023" name="Science">
        <title>Complex scaffold remodeling in plant triterpene biosynthesis.</title>
        <authorList>
            <person name="De La Pena R."/>
            <person name="Hodgson H."/>
            <person name="Liu J.C."/>
            <person name="Stephenson M.J."/>
            <person name="Martin A.C."/>
            <person name="Owen C."/>
            <person name="Harkess A."/>
            <person name="Leebens-Mack J."/>
            <person name="Jimenez L.E."/>
            <person name="Osbourn A."/>
            <person name="Sattely E.S."/>
        </authorList>
    </citation>
    <scope>NUCLEOTIDE SEQUENCE [LARGE SCALE GENOMIC DNA]</scope>
    <source>
        <strain evidence="2">cv. JPN11</strain>
        <tissue evidence="1">Leaf</tissue>
    </source>
</reference>
<keyword evidence="2" id="KW-1185">Reference proteome</keyword>
<gene>
    <name evidence="1" type="ORF">OWV82_014495</name>
</gene>
<sequence length="672" mass="76536">MKKLKSERVDNFEIVVSLTRERWIQVLMFIGFFYLFFVVIQIPFVFRTGFSSISQENVITRPHKLNIEQDLQVKAPSRPVKDLVSQKTNPPTQTQLTFAQLKIRNKLLSNVSFDAKTFGPSTESAVLQFHKAAKTAHEVGRKLWEELESGNLQIDTKKQENKSESCAHSIILSGSEFKSNGNVMVLPCGLTLGSHITVVGVPREAHAERNPKIALVKDGKEEVMVSQFMMELRGLKTVEGEEPPRILHFNPRLKGDFSGKPVIEQNTCYRMQWGTALRCQGWPSRADEETVDGKLKCEKWNRDNDSHSEQTKNKWWLLRRLGPETKTSDLPTPFPFAERKLFVLTLLAGLEGYHINVDGKHVTSFPYRTGFTLEDATGLTLNGDIDVHALFAASLPTSHPSYAPQTYLETSSKWQAPPIPEGPVELFIGILSAGNHFAERMTVRKTWFQHKLVHSSHVVARFFVALHARKEVNVELKKEAEFFGDIVLVPYMDSYDLVVLKTVAICEYGARTVSAKYIMKGDDDTFVRVDAVINEVKKVPEGKSLYIGNINYYHKPLRHGKWAVTYEEWPEEDYPPYANGPGYILSSDIAQSVVSDFESHKLRLFKMEDVSMGMWVEQFNSTKPVEYVHSLKFSQSGCIEGYYTAHYQSPRHMICLWDKLQKLGKAQCCNMR</sequence>
<evidence type="ECO:0000313" key="1">
    <source>
        <dbReference type="EMBL" id="KAJ4712208.1"/>
    </source>
</evidence>
<name>A0ACC1XMR1_MELAZ</name>
<protein>
    <submittedName>
        <fullName evidence="1">Hydroxyproline O-galactosyltransferase</fullName>
    </submittedName>
</protein>
<accession>A0ACC1XMR1</accession>
<comment type="caution">
    <text evidence="1">The sequence shown here is derived from an EMBL/GenBank/DDBJ whole genome shotgun (WGS) entry which is preliminary data.</text>
</comment>
<evidence type="ECO:0000313" key="2">
    <source>
        <dbReference type="Proteomes" id="UP001164539"/>
    </source>
</evidence>